<name>A0A449BBJ1_HAPAX</name>
<dbReference type="STRING" id="1278311.GCA_000428705_01280"/>
<protein>
    <submittedName>
        <fullName evidence="1">Uncharacterized protein</fullName>
    </submittedName>
</protein>
<proteinExistence type="predicted"/>
<dbReference type="RefSeq" id="WP_026390745.1">
    <property type="nucleotide sequence ID" value="NZ_LR215048.1"/>
</dbReference>
<evidence type="ECO:0000313" key="1">
    <source>
        <dbReference type="EMBL" id="VEU79824.1"/>
    </source>
</evidence>
<evidence type="ECO:0000313" key="2">
    <source>
        <dbReference type="Proteomes" id="UP000289841"/>
    </source>
</evidence>
<organism evidence="1 2">
    <name type="scientific">Haploplasma axanthum</name>
    <name type="common">Acholeplasma axanthum</name>
    <dbReference type="NCBI Taxonomy" id="29552"/>
    <lineage>
        <taxon>Bacteria</taxon>
        <taxon>Bacillati</taxon>
        <taxon>Mycoplasmatota</taxon>
        <taxon>Mollicutes</taxon>
        <taxon>Acholeplasmatales</taxon>
        <taxon>Acholeplasmataceae</taxon>
        <taxon>Haploplasma</taxon>
    </lineage>
</organism>
<dbReference type="AlphaFoldDB" id="A0A449BBJ1"/>
<keyword evidence="2" id="KW-1185">Reference proteome</keyword>
<accession>A0A449BBJ1</accession>
<dbReference type="Proteomes" id="UP000289841">
    <property type="component" value="Chromosome"/>
</dbReference>
<dbReference type="EMBL" id="LR215048">
    <property type="protein sequence ID" value="VEU79824.1"/>
    <property type="molecule type" value="Genomic_DNA"/>
</dbReference>
<gene>
    <name evidence="1" type="ORF">NCTC10138_00177</name>
</gene>
<reference evidence="1 2" key="1">
    <citation type="submission" date="2019-01" db="EMBL/GenBank/DDBJ databases">
        <authorList>
            <consortium name="Pathogen Informatics"/>
        </authorList>
    </citation>
    <scope>NUCLEOTIDE SEQUENCE [LARGE SCALE GENOMIC DNA]</scope>
    <source>
        <strain evidence="1 2">NCTC10138</strain>
    </source>
</reference>
<sequence length="115" mass="13495">MKKKRIIYLFLTAITCMTIFVGNKLINAIEVNGEKTTHLIKNGKTDNLYLKKLKTKIMKNASSKEELNNVYNEAKRYKKKNHGTIIINLNTKLNGYYTEKNMLQHSYYHLIQLIK</sequence>
<dbReference type="KEGG" id="aaxa:NCTC10138_00177"/>